<keyword evidence="1" id="KW-0472">Membrane</keyword>
<dbReference type="InterPro" id="IPR008965">
    <property type="entry name" value="CBM2/CBM3_carb-bd_dom_sf"/>
</dbReference>
<feature type="domain" description="Cohesin" evidence="2">
    <location>
        <begin position="46"/>
        <end position="164"/>
    </location>
</feature>
<evidence type="ECO:0000256" key="1">
    <source>
        <dbReference type="SAM" id="Phobius"/>
    </source>
</evidence>
<reference evidence="3 4" key="1">
    <citation type="journal article" date="2019" name="Nat. Commun.">
        <title>A new type of DNA phosphorothioation-based antiviral system in archaea.</title>
        <authorList>
            <person name="Xiong L."/>
            <person name="Liu S."/>
            <person name="Chen S."/>
            <person name="Xiao Y."/>
            <person name="Zhu B."/>
            <person name="Gao Y."/>
            <person name="Zhang Y."/>
            <person name="Chen B."/>
            <person name="Luo J."/>
            <person name="Deng Z."/>
            <person name="Chen X."/>
            <person name="Wang L."/>
            <person name="Chen S."/>
        </authorList>
    </citation>
    <scope>NUCLEOTIDE SEQUENCE [LARGE SCALE GENOMIC DNA]</scope>
    <source>
        <strain evidence="3 4">JCM 10635</strain>
    </source>
</reference>
<dbReference type="InterPro" id="IPR002102">
    <property type="entry name" value="Cohesin_dom"/>
</dbReference>
<dbReference type="RefSeq" id="WP_006067582.1">
    <property type="nucleotide sequence ID" value="NZ_CP031305.1"/>
</dbReference>
<keyword evidence="1" id="KW-0812">Transmembrane</keyword>
<organism evidence="3 4">
    <name type="scientific">Natronorubrum bangense</name>
    <dbReference type="NCBI Taxonomy" id="61858"/>
    <lineage>
        <taxon>Archaea</taxon>
        <taxon>Methanobacteriati</taxon>
        <taxon>Methanobacteriota</taxon>
        <taxon>Stenosarchaea group</taxon>
        <taxon>Halobacteria</taxon>
        <taxon>Halobacteriales</taxon>
        <taxon>Natrialbaceae</taxon>
        <taxon>Natronorubrum</taxon>
    </lineage>
</organism>
<keyword evidence="1" id="KW-1133">Transmembrane helix</keyword>
<evidence type="ECO:0000259" key="2">
    <source>
        <dbReference type="Pfam" id="PF00963"/>
    </source>
</evidence>
<dbReference type="KEGG" id="nbg:DV706_15005"/>
<dbReference type="SUPFAM" id="SSF49384">
    <property type="entry name" value="Carbohydrate-binding domain"/>
    <property type="match status" value="1"/>
</dbReference>
<accession>A0A4D6HPY3</accession>
<dbReference type="GO" id="GO:0030246">
    <property type="term" value="F:carbohydrate binding"/>
    <property type="evidence" value="ECO:0007669"/>
    <property type="project" value="InterPro"/>
</dbReference>
<evidence type="ECO:0000313" key="4">
    <source>
        <dbReference type="Proteomes" id="UP000296822"/>
    </source>
</evidence>
<feature type="transmembrane region" description="Helical" evidence="1">
    <location>
        <begin position="192"/>
        <end position="212"/>
    </location>
</feature>
<dbReference type="Gene3D" id="2.60.40.680">
    <property type="match status" value="1"/>
</dbReference>
<sequence length="216" mass="21823">MTGSVPARFSVAVVALCVCALTVGAVVPMTVGAGDNATIFYFEPSETEADAGETVTLELIASTHGDYAGDGIDTLSATVAYDPGVFSVADVEHGPMLAAGDSDAEVDGAVEIDDEAGTVTIDQERTPSGDGARATETAATITLEVAEDAPSTNETLEITDASAVLISDYPQAVVDREATISITETSGGDDPVAGFVAPSALIAVGAVLLIAVRRWG</sequence>
<dbReference type="Pfam" id="PF00963">
    <property type="entry name" value="Cohesin"/>
    <property type="match status" value="1"/>
</dbReference>
<dbReference type="GeneID" id="39852575"/>
<name>A0A4D6HPY3_9EURY</name>
<proteinExistence type="predicted"/>
<dbReference type="AlphaFoldDB" id="A0A4D6HPY3"/>
<evidence type="ECO:0000313" key="3">
    <source>
        <dbReference type="EMBL" id="QCC55661.1"/>
    </source>
</evidence>
<dbReference type="Proteomes" id="UP000296822">
    <property type="component" value="Chromosome"/>
</dbReference>
<gene>
    <name evidence="3" type="ORF">DV706_15005</name>
</gene>
<protein>
    <recommendedName>
        <fullName evidence="2">Cohesin domain-containing protein</fullName>
    </recommendedName>
</protein>
<dbReference type="GO" id="GO:0000272">
    <property type="term" value="P:polysaccharide catabolic process"/>
    <property type="evidence" value="ECO:0007669"/>
    <property type="project" value="InterPro"/>
</dbReference>
<dbReference type="EMBL" id="CP031305">
    <property type="protein sequence ID" value="QCC55661.1"/>
    <property type="molecule type" value="Genomic_DNA"/>
</dbReference>